<reference evidence="1 2" key="1">
    <citation type="submission" date="2024-08" db="EMBL/GenBank/DDBJ databases">
        <title>Gnathostoma spinigerum genome.</title>
        <authorList>
            <person name="Gonzalez-Bertolin B."/>
            <person name="Monzon S."/>
            <person name="Zaballos A."/>
            <person name="Jimenez P."/>
            <person name="Dekumyoy P."/>
            <person name="Varona S."/>
            <person name="Cuesta I."/>
            <person name="Sumanam S."/>
            <person name="Adisakwattana P."/>
            <person name="Gasser R.B."/>
            <person name="Hernandez-Gonzalez A."/>
            <person name="Young N.D."/>
            <person name="Perteguer M.J."/>
        </authorList>
    </citation>
    <scope>NUCLEOTIDE SEQUENCE [LARGE SCALE GENOMIC DNA]</scope>
    <source>
        <strain evidence="1">AL3</strain>
        <tissue evidence="1">Liver</tissue>
    </source>
</reference>
<evidence type="ECO:0000313" key="1">
    <source>
        <dbReference type="EMBL" id="MFH4977449.1"/>
    </source>
</evidence>
<keyword evidence="2" id="KW-1185">Reference proteome</keyword>
<accession>A0ABD6EJC8</accession>
<dbReference type="EMBL" id="JBGFUD010002308">
    <property type="protein sequence ID" value="MFH4977449.1"/>
    <property type="molecule type" value="Genomic_DNA"/>
</dbReference>
<gene>
    <name evidence="1" type="ORF">AB6A40_004158</name>
</gene>
<dbReference type="Gene3D" id="1.25.40.710">
    <property type="match status" value="1"/>
</dbReference>
<proteinExistence type="predicted"/>
<protein>
    <submittedName>
        <fullName evidence="1">Uncharacterized protein</fullName>
    </submittedName>
</protein>
<comment type="caution">
    <text evidence="1">The sequence shown here is derived from an EMBL/GenBank/DDBJ whole genome shotgun (WGS) entry which is preliminary data.</text>
</comment>
<organism evidence="1 2">
    <name type="scientific">Gnathostoma spinigerum</name>
    <dbReference type="NCBI Taxonomy" id="75299"/>
    <lineage>
        <taxon>Eukaryota</taxon>
        <taxon>Metazoa</taxon>
        <taxon>Ecdysozoa</taxon>
        <taxon>Nematoda</taxon>
        <taxon>Chromadorea</taxon>
        <taxon>Rhabditida</taxon>
        <taxon>Spirurina</taxon>
        <taxon>Gnathostomatomorpha</taxon>
        <taxon>Gnathostomatoidea</taxon>
        <taxon>Gnathostomatidae</taxon>
        <taxon>Gnathostoma</taxon>
    </lineage>
</organism>
<sequence>MESRKAAIVDALLAKADVLLDAHLAISTQEVPDIYRSGFRLSQISKDEELVGELLKNQSVGDFQVVEEEAIKTSNEIQKDGTSELENKGCVEGIEFPVKPEGGVTNLTSRPRSVVKVTLQDIDDSYYELLKWVEPTDSKVLIISSKQAVAHAHYGRALKFLRKAAEDKVYLNNPNIDRAITELVDQLGWVHISSLLRNHMILKYHGQFRLF</sequence>
<dbReference type="Proteomes" id="UP001608902">
    <property type="component" value="Unassembled WGS sequence"/>
</dbReference>
<dbReference type="InterPro" id="IPR046939">
    <property type="entry name" value="TPPII_C_sf"/>
</dbReference>
<name>A0ABD6EJC8_9BILA</name>
<evidence type="ECO:0000313" key="2">
    <source>
        <dbReference type="Proteomes" id="UP001608902"/>
    </source>
</evidence>
<dbReference type="AlphaFoldDB" id="A0ABD6EJC8"/>